<dbReference type="InterPro" id="IPR036388">
    <property type="entry name" value="WH-like_DNA-bd_sf"/>
</dbReference>
<keyword evidence="6" id="KW-1185">Reference proteome</keyword>
<evidence type="ECO:0000313" key="5">
    <source>
        <dbReference type="EMBL" id="GAA0907168.1"/>
    </source>
</evidence>
<accession>A0ABP3YYG2</accession>
<keyword evidence="3" id="KW-0804">Transcription</keyword>
<gene>
    <name evidence="5" type="ORF">GCM10009559_75780</name>
</gene>
<dbReference type="PRINTS" id="PR00038">
    <property type="entry name" value="HTHLUXR"/>
</dbReference>
<name>A0ABP3YYG2_9PSEU</name>
<dbReference type="SUPFAM" id="SSF46894">
    <property type="entry name" value="C-terminal effector domain of the bipartite response regulators"/>
    <property type="match status" value="1"/>
</dbReference>
<evidence type="ECO:0000259" key="4">
    <source>
        <dbReference type="PROSITE" id="PS50043"/>
    </source>
</evidence>
<dbReference type="InterPro" id="IPR011990">
    <property type="entry name" value="TPR-like_helical_dom_sf"/>
</dbReference>
<proteinExistence type="predicted"/>
<comment type="caution">
    <text evidence="5">The sequence shown here is derived from an EMBL/GenBank/DDBJ whole genome shotgun (WGS) entry which is preliminary data.</text>
</comment>
<dbReference type="Gene3D" id="1.10.10.10">
    <property type="entry name" value="Winged helix-like DNA-binding domain superfamily/Winged helix DNA-binding domain"/>
    <property type="match status" value="1"/>
</dbReference>
<dbReference type="Pfam" id="PF00196">
    <property type="entry name" value="GerE"/>
    <property type="match status" value="1"/>
</dbReference>
<dbReference type="CDD" id="cd06170">
    <property type="entry name" value="LuxR_C_like"/>
    <property type="match status" value="1"/>
</dbReference>
<dbReference type="PROSITE" id="PS50043">
    <property type="entry name" value="HTH_LUXR_2"/>
    <property type="match status" value="1"/>
</dbReference>
<dbReference type="SMART" id="SM00421">
    <property type="entry name" value="HTH_LUXR"/>
    <property type="match status" value="1"/>
</dbReference>
<evidence type="ECO:0000256" key="1">
    <source>
        <dbReference type="ARBA" id="ARBA00023015"/>
    </source>
</evidence>
<keyword evidence="1" id="KW-0805">Transcription regulation</keyword>
<evidence type="ECO:0000313" key="6">
    <source>
        <dbReference type="Proteomes" id="UP001499967"/>
    </source>
</evidence>
<reference evidence="6" key="1">
    <citation type="journal article" date="2019" name="Int. J. Syst. Evol. Microbiol.">
        <title>The Global Catalogue of Microorganisms (GCM) 10K type strain sequencing project: providing services to taxonomists for standard genome sequencing and annotation.</title>
        <authorList>
            <consortium name="The Broad Institute Genomics Platform"/>
            <consortium name="The Broad Institute Genome Sequencing Center for Infectious Disease"/>
            <person name="Wu L."/>
            <person name="Ma J."/>
        </authorList>
    </citation>
    <scope>NUCLEOTIDE SEQUENCE [LARGE SCALE GENOMIC DNA]</scope>
    <source>
        <strain evidence="6">JCM 11117</strain>
    </source>
</reference>
<dbReference type="InterPro" id="IPR000792">
    <property type="entry name" value="Tscrpt_reg_LuxR_C"/>
</dbReference>
<dbReference type="EMBL" id="BAAAHP010000306">
    <property type="protein sequence ID" value="GAA0907168.1"/>
    <property type="molecule type" value="Genomic_DNA"/>
</dbReference>
<dbReference type="PANTHER" id="PTHR44688:SF16">
    <property type="entry name" value="DNA-BINDING TRANSCRIPTIONAL ACTIVATOR DEVR_DOSR"/>
    <property type="match status" value="1"/>
</dbReference>
<evidence type="ECO:0000256" key="2">
    <source>
        <dbReference type="ARBA" id="ARBA00023125"/>
    </source>
</evidence>
<keyword evidence="2" id="KW-0238">DNA-binding</keyword>
<protein>
    <submittedName>
        <fullName evidence="5">LuxR family transcriptional regulator</fullName>
    </submittedName>
</protein>
<dbReference type="PANTHER" id="PTHR44688">
    <property type="entry name" value="DNA-BINDING TRANSCRIPTIONAL ACTIVATOR DEVR_DOSR"/>
    <property type="match status" value="1"/>
</dbReference>
<dbReference type="InterPro" id="IPR016032">
    <property type="entry name" value="Sig_transdc_resp-reg_C-effctor"/>
</dbReference>
<organism evidence="5 6">
    <name type="scientific">Pseudonocardia zijingensis</name>
    <dbReference type="NCBI Taxonomy" id="153376"/>
    <lineage>
        <taxon>Bacteria</taxon>
        <taxon>Bacillati</taxon>
        <taxon>Actinomycetota</taxon>
        <taxon>Actinomycetes</taxon>
        <taxon>Pseudonocardiales</taxon>
        <taxon>Pseudonocardiaceae</taxon>
        <taxon>Pseudonocardia</taxon>
    </lineage>
</organism>
<dbReference type="Proteomes" id="UP001499967">
    <property type="component" value="Unassembled WGS sequence"/>
</dbReference>
<evidence type="ECO:0000256" key="3">
    <source>
        <dbReference type="ARBA" id="ARBA00023163"/>
    </source>
</evidence>
<sequence length="846" mass="90690">MEFAFAALNQVCAPVLDHLAHLPAPQRAALGTAFGLRIGSPPDRFMVGLAVLGLFAEVAREQPLVCVVDDAQWLDTASAQVLGFVARRLRAESIGMIFAVRDAGDEHAVPELVGLPEMHVPGLPDHDARTLVVSAHPGPVDAQVLDRVIAESRGNPLALLELPRGFTPVEIGSGFGRFGPAALPDRIAESFRRQFSTLSPMTQRVLLIAAAEPVGDPVLVWRASDRAGIGLDTDRAAREASAELVEFGSRVRFRHPLLRSAIYEAAAPEARRQAHRALAEVTDPATDPDRRAWHRAQATAGTDEDVAAELEQCADRSQARGGPAAAAAFFERAADLTPDAGRRGKRLLAAAFAEHVAGMADAALRLLALAEASPLSALERAQADRLRARVAFTVKHGREAPALLLKAAVRLEALDVRLARETYMEALQAAWFAAHLATGPDVHDLSAAARAALAPDGSQSSSDLLLQGLVVRYTDGYPAGAPLLKRALEVVLDEDPSADIGLRWHWFASITSMDLWEYAAFDALTSRFVETARASGALAPLPMALTHRALLKVFSGDLASAGGLLEEFEAARDGMGVHDMPYAALLLAVWRGQEQQAAALVETATAEATRRGEGTGMIAASWAEALLCNSLGRFQQALSAARRATEPHQEMGLMTWCSLVELVTAAAGAGQVDAAVDALARLSGIARASGTDWALGLRARCRAMVSDAGAAESHYREAVERLGRTHIRGELARTHLHYGIWLRRQGRRGDAREELQTAHAMFTGMDMRAFAVLAARELSTIGESARARAQSGSGQLTVQEAQVVRLVRDGLSNAEIAARLFISPRTVEWHLSKIFSKLGVTSRRQL</sequence>
<feature type="domain" description="HTH luxR-type" evidence="4">
    <location>
        <begin position="789"/>
        <end position="846"/>
    </location>
</feature>
<dbReference type="SUPFAM" id="SSF48452">
    <property type="entry name" value="TPR-like"/>
    <property type="match status" value="1"/>
</dbReference>
<dbReference type="Gene3D" id="1.25.40.10">
    <property type="entry name" value="Tetratricopeptide repeat domain"/>
    <property type="match status" value="1"/>
</dbReference>